<dbReference type="InterPro" id="IPR016565">
    <property type="entry name" value="Proteasome_assmbl_chp_1"/>
</dbReference>
<proteinExistence type="inferred from homology"/>
<evidence type="ECO:0000313" key="4">
    <source>
        <dbReference type="EMBL" id="JAV16614.1"/>
    </source>
</evidence>
<dbReference type="GO" id="GO:0080129">
    <property type="term" value="P:proteasome core complex assembly"/>
    <property type="evidence" value="ECO:0007669"/>
    <property type="project" value="TreeGrafter"/>
</dbReference>
<dbReference type="GO" id="GO:0000502">
    <property type="term" value="C:proteasome complex"/>
    <property type="evidence" value="ECO:0007669"/>
    <property type="project" value="UniProtKB-KW"/>
</dbReference>
<organism evidence="4">
    <name type="scientific">Haematobia irritans</name>
    <name type="common">Horn fly</name>
    <name type="synonym">Conops irritans</name>
    <dbReference type="NCBI Taxonomy" id="7368"/>
    <lineage>
        <taxon>Eukaryota</taxon>
        <taxon>Metazoa</taxon>
        <taxon>Ecdysozoa</taxon>
        <taxon>Arthropoda</taxon>
        <taxon>Hexapoda</taxon>
        <taxon>Insecta</taxon>
        <taxon>Pterygota</taxon>
        <taxon>Neoptera</taxon>
        <taxon>Endopterygota</taxon>
        <taxon>Diptera</taxon>
        <taxon>Brachycera</taxon>
        <taxon>Muscomorpha</taxon>
        <taxon>Muscoidea</taxon>
        <taxon>Muscidae</taxon>
        <taxon>Haematobia</taxon>
    </lineage>
</organism>
<sequence>MGCPMGFGELNIPSSRAFWDDCDEDECPKTEAEKLQLKYECSPEGAEWKNPKMMFVLEGPNVAAFGEGTLLLNDSKKVASIPSKSSSLHYIPSKQMLIAIVEEDLATSGEICDILLSTCKPQDVITLTIKPKVDYKSENIAAVRDTITFLRSIDGTLNHIEALETPNFIAGVAAGICSWRCNEKLKSQSYIAYTDNLAMDSMAAKPILKLLNDLNIEYSNSYKPKKRDDSHLYM</sequence>
<dbReference type="GO" id="GO:0070628">
    <property type="term" value="F:proteasome binding"/>
    <property type="evidence" value="ECO:0007669"/>
    <property type="project" value="TreeGrafter"/>
</dbReference>
<dbReference type="EMBL" id="GFDG01002185">
    <property type="protein sequence ID" value="JAV16614.1"/>
    <property type="molecule type" value="Transcribed_RNA"/>
</dbReference>
<dbReference type="AlphaFoldDB" id="A0A1L8ED91"/>
<evidence type="ECO:0000256" key="2">
    <source>
        <dbReference type="ARBA" id="ARBA00019180"/>
    </source>
</evidence>
<reference evidence="4" key="1">
    <citation type="submission" date="2017-01" db="EMBL/GenBank/DDBJ databases">
        <title>An insight into the sialome and mialome of the horn fly, Haematobia irritans.</title>
        <authorList>
            <person name="Breijo M."/>
            <person name="Boiani M."/>
            <person name="Ures X."/>
            <person name="Rocha S."/>
            <person name="Sequeira M."/>
            <person name="Ribeiro J.M."/>
        </authorList>
    </citation>
    <scope>NUCLEOTIDE SEQUENCE</scope>
</reference>
<protein>
    <recommendedName>
        <fullName evidence="2">Proteasome assembly chaperone 1</fullName>
    </recommendedName>
</protein>
<keyword evidence="3" id="KW-0143">Chaperone</keyword>
<keyword evidence="4" id="KW-0647">Proteasome</keyword>
<name>A0A1L8ED91_HAEIR</name>
<accession>A0A1L8ED91</accession>
<dbReference type="GO" id="GO:0005783">
    <property type="term" value="C:endoplasmic reticulum"/>
    <property type="evidence" value="ECO:0007669"/>
    <property type="project" value="InterPro"/>
</dbReference>
<comment type="similarity">
    <text evidence="1">Belongs to the PSMG1 family.</text>
</comment>
<dbReference type="PANTHER" id="PTHR15069:SF1">
    <property type="entry name" value="PROTEASOME ASSEMBLY CHAPERONE 1"/>
    <property type="match status" value="1"/>
</dbReference>
<evidence type="ECO:0000256" key="1">
    <source>
        <dbReference type="ARBA" id="ARBA00005261"/>
    </source>
</evidence>
<evidence type="ECO:0000256" key="3">
    <source>
        <dbReference type="ARBA" id="ARBA00023186"/>
    </source>
</evidence>
<dbReference type="PANTHER" id="PTHR15069">
    <property type="entry name" value="PROTEASOME ASSEMBLY CHAPERONE 1"/>
    <property type="match status" value="1"/>
</dbReference>